<keyword evidence="4 7" id="KW-0812">Transmembrane</keyword>
<feature type="transmembrane region" description="Helical" evidence="7">
    <location>
        <begin position="221"/>
        <end position="242"/>
    </location>
</feature>
<evidence type="ECO:0000256" key="5">
    <source>
        <dbReference type="ARBA" id="ARBA00022989"/>
    </source>
</evidence>
<evidence type="ECO:0000313" key="8">
    <source>
        <dbReference type="EMBL" id="SMC09250.1"/>
    </source>
</evidence>
<organism evidence="8 9">
    <name type="scientific">Nitratiruptor tergarcus DSM 16512</name>
    <dbReference type="NCBI Taxonomy" id="1069081"/>
    <lineage>
        <taxon>Bacteria</taxon>
        <taxon>Pseudomonadati</taxon>
        <taxon>Campylobacterota</taxon>
        <taxon>Epsilonproteobacteria</taxon>
        <taxon>Nautiliales</taxon>
        <taxon>Nitratiruptoraceae</taxon>
        <taxon>Nitratiruptor</taxon>
    </lineage>
</organism>
<evidence type="ECO:0000256" key="6">
    <source>
        <dbReference type="ARBA" id="ARBA00023136"/>
    </source>
</evidence>
<evidence type="ECO:0000313" key="9">
    <source>
        <dbReference type="Proteomes" id="UP000192602"/>
    </source>
</evidence>
<feature type="transmembrane region" description="Helical" evidence="7">
    <location>
        <begin position="191"/>
        <end position="209"/>
    </location>
</feature>
<reference evidence="9" key="1">
    <citation type="submission" date="2017-04" db="EMBL/GenBank/DDBJ databases">
        <authorList>
            <person name="Varghese N."/>
            <person name="Submissions S."/>
        </authorList>
    </citation>
    <scope>NUCLEOTIDE SEQUENCE [LARGE SCALE GENOMIC DNA]</scope>
    <source>
        <strain evidence="9">DSM 16512</strain>
    </source>
</reference>
<dbReference type="STRING" id="1069081.SAMN05660197_1056"/>
<dbReference type="PANTHER" id="PTHR34856:SF2">
    <property type="entry name" value="PROTEIN NRFD"/>
    <property type="match status" value="1"/>
</dbReference>
<evidence type="ECO:0000256" key="4">
    <source>
        <dbReference type="ARBA" id="ARBA00022692"/>
    </source>
</evidence>
<comment type="similarity">
    <text evidence="2">Belongs to the NrfD family.</text>
</comment>
<evidence type="ECO:0000256" key="1">
    <source>
        <dbReference type="ARBA" id="ARBA00004651"/>
    </source>
</evidence>
<name>A0A1W1WT70_9BACT</name>
<dbReference type="EMBL" id="FWWZ01000001">
    <property type="protein sequence ID" value="SMC09250.1"/>
    <property type="molecule type" value="Genomic_DNA"/>
</dbReference>
<evidence type="ECO:0000256" key="3">
    <source>
        <dbReference type="ARBA" id="ARBA00022475"/>
    </source>
</evidence>
<evidence type="ECO:0000256" key="2">
    <source>
        <dbReference type="ARBA" id="ARBA00008929"/>
    </source>
</evidence>
<gene>
    <name evidence="8" type="ORF">SAMN05660197_1056</name>
</gene>
<dbReference type="GO" id="GO:0005886">
    <property type="term" value="C:plasma membrane"/>
    <property type="evidence" value="ECO:0007669"/>
    <property type="project" value="UniProtKB-SubCell"/>
</dbReference>
<sequence>MVEHTVAATNAIVTLDVPIPEVIWGWMITLNMWAKSIGTGVVFIGAYLLARYNDKVGEEVKFWMPLISFIFLNIFLLFTLLDLHQPLRMWHIFAYPHFTSAITVGAWMATVFTGIIFIMMLIALKNFAKKHEDKMPRFVRELTKKCEVLSDSLYSPLLKAAVVLAVPVTMYTATIMGEATARELWQTPTELVQMMLAALLTGSAVFLIIGGKWGYEIKRDLAIILGVSAFLSFTIYMGEYYFGHMKAEEVAAILAYVKEHGAYHAMFWAGQWLAFIIPMILVYFSLKSRSASLLYLASVSAIVGLYITKHVWLIIPQLLPLS</sequence>
<dbReference type="PANTHER" id="PTHR34856">
    <property type="entry name" value="PROTEIN NRFD"/>
    <property type="match status" value="1"/>
</dbReference>
<comment type="subcellular location">
    <subcellularLocation>
        <location evidence="1">Cell membrane</location>
        <topology evidence="1">Multi-pass membrane protein</topology>
    </subcellularLocation>
</comment>
<dbReference type="InterPro" id="IPR005614">
    <property type="entry name" value="NrfD-like"/>
</dbReference>
<dbReference type="Pfam" id="PF03916">
    <property type="entry name" value="NrfD"/>
    <property type="match status" value="1"/>
</dbReference>
<dbReference type="Proteomes" id="UP000192602">
    <property type="component" value="Unassembled WGS sequence"/>
</dbReference>
<keyword evidence="6 7" id="KW-0472">Membrane</keyword>
<feature type="transmembrane region" description="Helical" evidence="7">
    <location>
        <begin position="23"/>
        <end position="50"/>
    </location>
</feature>
<keyword evidence="3" id="KW-1003">Cell membrane</keyword>
<dbReference type="Gene3D" id="1.20.1630.10">
    <property type="entry name" value="Formate dehydrogenase/DMSO reductase domain"/>
    <property type="match status" value="1"/>
</dbReference>
<dbReference type="OrthoDB" id="9770779at2"/>
<dbReference type="AlphaFoldDB" id="A0A1W1WT70"/>
<feature type="transmembrane region" description="Helical" evidence="7">
    <location>
        <begin position="148"/>
        <end position="171"/>
    </location>
</feature>
<feature type="transmembrane region" description="Helical" evidence="7">
    <location>
        <begin position="293"/>
        <end position="315"/>
    </location>
</feature>
<feature type="transmembrane region" description="Helical" evidence="7">
    <location>
        <begin position="62"/>
        <end position="81"/>
    </location>
</feature>
<accession>A0A1W1WT70</accession>
<protein>
    <submittedName>
        <fullName evidence="8">Formate-dependent nitrite reductase, membrane component NrfD</fullName>
    </submittedName>
</protein>
<dbReference type="RefSeq" id="WP_084275488.1">
    <property type="nucleotide sequence ID" value="NZ_AP026671.1"/>
</dbReference>
<evidence type="ECO:0000256" key="7">
    <source>
        <dbReference type="SAM" id="Phobius"/>
    </source>
</evidence>
<proteinExistence type="inferred from homology"/>
<feature type="transmembrane region" description="Helical" evidence="7">
    <location>
        <begin position="101"/>
        <end position="127"/>
    </location>
</feature>
<keyword evidence="5 7" id="KW-1133">Transmembrane helix</keyword>
<dbReference type="InterPro" id="IPR052049">
    <property type="entry name" value="Electron_transfer_protein"/>
</dbReference>
<keyword evidence="9" id="KW-1185">Reference proteome</keyword>
<feature type="transmembrane region" description="Helical" evidence="7">
    <location>
        <begin position="262"/>
        <end position="286"/>
    </location>
</feature>